<feature type="domain" description="Ubiquitin-like" evidence="16">
    <location>
        <begin position="77"/>
        <end position="152"/>
    </location>
</feature>
<evidence type="ECO:0000256" key="9">
    <source>
        <dbReference type="ARBA" id="ARBA00022786"/>
    </source>
</evidence>
<dbReference type="AlphaFoldDB" id="A0AAP0GT46"/>
<proteinExistence type="inferred from homology"/>
<dbReference type="EMBL" id="JBCNJP010000019">
    <property type="protein sequence ID" value="KAK9062353.1"/>
    <property type="molecule type" value="Genomic_DNA"/>
</dbReference>
<accession>A0AAP0GT46</accession>
<dbReference type="Proteomes" id="UP001408789">
    <property type="component" value="Unassembled WGS sequence"/>
</dbReference>
<evidence type="ECO:0000256" key="8">
    <source>
        <dbReference type="ARBA" id="ARBA00022737"/>
    </source>
</evidence>
<dbReference type="InterPro" id="IPR019956">
    <property type="entry name" value="Ubiquitin_dom"/>
</dbReference>
<feature type="transmembrane region" description="Helical" evidence="15">
    <location>
        <begin position="664"/>
        <end position="683"/>
    </location>
</feature>
<dbReference type="InterPro" id="IPR000626">
    <property type="entry name" value="Ubiquitin-like_dom"/>
</dbReference>
<keyword evidence="8" id="KW-0677">Repeat</keyword>
<keyword evidence="10 15" id="KW-1133">Transmembrane helix</keyword>
<keyword evidence="11 15" id="KW-0472">Membrane</keyword>
<evidence type="ECO:0000256" key="11">
    <source>
        <dbReference type="ARBA" id="ARBA00023136"/>
    </source>
</evidence>
<keyword evidence="6" id="KW-1017">Isopeptide bond</keyword>
<dbReference type="Pfam" id="PF00240">
    <property type="entry name" value="ubiquitin"/>
    <property type="match status" value="2"/>
</dbReference>
<dbReference type="PROSITE" id="PS00299">
    <property type="entry name" value="UBIQUITIN_1"/>
    <property type="match status" value="2"/>
</dbReference>
<keyword evidence="12" id="KW-0539">Nucleus</keyword>
<protein>
    <recommendedName>
        <fullName evidence="13">Endopeptidase S2P</fullName>
    </recommendedName>
</protein>
<gene>
    <name evidence="17" type="ORF">SSX86_019539</name>
</gene>
<evidence type="ECO:0000256" key="1">
    <source>
        <dbReference type="ARBA" id="ARBA00004123"/>
    </source>
</evidence>
<comment type="function">
    <text evidence="14">Ubiquitin exists either covalently attached to another protein, or free (unanchored). When covalently bound, it is conjugated to target proteins via an isopeptide bond either as a monomer (monoubiquitin), a polymer linked via different Lys residues of the ubiquitin (polyubiquitin chains) or a linear polymer linked via the initiator Met of the ubiquitin (linear polyubiquitin chains). Polyubiquitin chains, when attached to a target protein, have different functions depending on the Lys residue of the ubiquitin that is linked: Lys-48-linked is involved in protein degradation via the proteasome. Linear polymer chains formed via attachment by the initiator Met lead to cell signaling. Ubiquitin is usually conjugated to Lys residues of target proteins, however, in rare cases, conjugation to Cys or Ser residues has been observed. When polyubiquitin is free (unanchored-polyubiquitin), it also has distinct roles, such as in activation of protein kinases, and in signaling.</text>
</comment>
<dbReference type="PANTHER" id="PTHR13325:SF3">
    <property type="entry name" value="MEMBRANE-BOUND TRANSCRIPTION FACTOR SITE-2 PROTEASE"/>
    <property type="match status" value="1"/>
</dbReference>
<evidence type="ECO:0000256" key="6">
    <source>
        <dbReference type="ARBA" id="ARBA00022499"/>
    </source>
</evidence>
<dbReference type="InterPro" id="IPR001193">
    <property type="entry name" value="MBTPS2"/>
</dbReference>
<feature type="transmembrane region" description="Helical" evidence="15">
    <location>
        <begin position="304"/>
        <end position="323"/>
    </location>
</feature>
<evidence type="ECO:0000256" key="3">
    <source>
        <dbReference type="ARBA" id="ARBA00004496"/>
    </source>
</evidence>
<evidence type="ECO:0000256" key="15">
    <source>
        <dbReference type="SAM" id="Phobius"/>
    </source>
</evidence>
<dbReference type="FunFam" id="3.10.20.90:FF:000016">
    <property type="entry name" value="Polyubiquitin 3"/>
    <property type="match status" value="1"/>
</dbReference>
<evidence type="ECO:0000256" key="13">
    <source>
        <dbReference type="ARBA" id="ARBA00032658"/>
    </source>
</evidence>
<dbReference type="GO" id="GO:0016020">
    <property type="term" value="C:membrane"/>
    <property type="evidence" value="ECO:0007669"/>
    <property type="project" value="InterPro"/>
</dbReference>
<dbReference type="PROSITE" id="PS50053">
    <property type="entry name" value="UBIQUITIN_2"/>
    <property type="match status" value="2"/>
</dbReference>
<evidence type="ECO:0000256" key="12">
    <source>
        <dbReference type="ARBA" id="ARBA00023242"/>
    </source>
</evidence>
<dbReference type="CDD" id="cd01803">
    <property type="entry name" value="Ubl_ubiquitin"/>
    <property type="match status" value="1"/>
</dbReference>
<dbReference type="SUPFAM" id="SSF54236">
    <property type="entry name" value="Ubiquitin-like"/>
    <property type="match status" value="2"/>
</dbReference>
<comment type="caution">
    <text evidence="17">The sequence shown here is derived from an EMBL/GenBank/DDBJ whole genome shotgun (WGS) entry which is preliminary data.</text>
</comment>
<dbReference type="CDD" id="cd01806">
    <property type="entry name" value="Ubl_NEDD8"/>
    <property type="match status" value="1"/>
</dbReference>
<dbReference type="GO" id="GO:0003729">
    <property type="term" value="F:mRNA binding"/>
    <property type="evidence" value="ECO:0007669"/>
    <property type="project" value="UniProtKB-ARBA"/>
</dbReference>
<dbReference type="PANTHER" id="PTHR13325">
    <property type="entry name" value="PROTEASE M50 MEMBRANE-BOUND TRANSCRIPTION FACTOR SITE 2 PROTEASE"/>
    <property type="match status" value="1"/>
</dbReference>
<dbReference type="GO" id="GO:0012505">
    <property type="term" value="C:endomembrane system"/>
    <property type="evidence" value="ECO:0007669"/>
    <property type="project" value="UniProtKB-SubCell"/>
</dbReference>
<comment type="subcellular location">
    <subcellularLocation>
        <location evidence="3">Cytoplasm</location>
    </subcellularLocation>
    <subcellularLocation>
        <location evidence="2">Endomembrane system</location>
        <topology evidence="2">Multi-pass membrane protein</topology>
    </subcellularLocation>
    <subcellularLocation>
        <location evidence="1">Nucleus</location>
    </subcellularLocation>
</comment>
<dbReference type="InterPro" id="IPR019954">
    <property type="entry name" value="Ubiquitin_CS"/>
</dbReference>
<evidence type="ECO:0000256" key="4">
    <source>
        <dbReference type="ARBA" id="ARBA00008430"/>
    </source>
</evidence>
<keyword evidence="9" id="KW-0833">Ubl conjugation pathway</keyword>
<comment type="similarity">
    <text evidence="4">Belongs to the ubiquitin family.</text>
</comment>
<dbReference type="GO" id="GO:0005737">
    <property type="term" value="C:cytoplasm"/>
    <property type="evidence" value="ECO:0007669"/>
    <property type="project" value="UniProtKB-SubCell"/>
</dbReference>
<dbReference type="FunFam" id="3.10.20.90:FF:000023">
    <property type="entry name" value="NEDD8 protein"/>
    <property type="match status" value="1"/>
</dbReference>
<evidence type="ECO:0000259" key="16">
    <source>
        <dbReference type="PROSITE" id="PS50053"/>
    </source>
</evidence>
<evidence type="ECO:0000256" key="7">
    <source>
        <dbReference type="ARBA" id="ARBA00022692"/>
    </source>
</evidence>
<dbReference type="GO" id="GO:0031293">
    <property type="term" value="P:membrane protein intracellular domain proteolysis"/>
    <property type="evidence" value="ECO:0007669"/>
    <property type="project" value="TreeGrafter"/>
</dbReference>
<feature type="domain" description="Ubiquitin-like" evidence="16">
    <location>
        <begin position="1"/>
        <end position="76"/>
    </location>
</feature>
<organism evidence="17 18">
    <name type="scientific">Deinandra increscens subsp. villosa</name>
    <dbReference type="NCBI Taxonomy" id="3103831"/>
    <lineage>
        <taxon>Eukaryota</taxon>
        <taxon>Viridiplantae</taxon>
        <taxon>Streptophyta</taxon>
        <taxon>Embryophyta</taxon>
        <taxon>Tracheophyta</taxon>
        <taxon>Spermatophyta</taxon>
        <taxon>Magnoliopsida</taxon>
        <taxon>eudicotyledons</taxon>
        <taxon>Gunneridae</taxon>
        <taxon>Pentapetalae</taxon>
        <taxon>asterids</taxon>
        <taxon>campanulids</taxon>
        <taxon>Asterales</taxon>
        <taxon>Asteraceae</taxon>
        <taxon>Asteroideae</taxon>
        <taxon>Heliantheae alliance</taxon>
        <taxon>Madieae</taxon>
        <taxon>Madiinae</taxon>
        <taxon>Deinandra</taxon>
    </lineage>
</organism>
<sequence>MQIFVKTLTGKTITLEVESSDTIDNVKAKIQDKEGIPPDQQRLIFAGKQLEDGRTLADYNIQKESTLHLVLRLRGGTMIKVKTLTGKEIEIDIEPTDTIDRIKERVEEKEGIPPVQQRLIYAGKQLADDKTAKDYNIEGGSVLHLVLALRGGCWEEDQQGEQPEQHPRLLFFLSAVSPTSPTPFPAGIMHHHTSFFNEPLFHFGRKHFRWLRIWFSIGMGFSLTTLIGVTLIMLLESAKALNLYNGIPWLNNILDGSIFGFYSSVFRYSISVADIGYMCISSIISVSIHELGHALAATSEGIPIEYTALFLAVLFPGALVAFNHDLLQIIPRSSTLRIYCAGIWHNAALCVVCALTVFLLPFILYPLYSHGESLMVLDVSAESPLYGYLSPGYLITKLDGNHIHTTKEWTEMTYLLDRQIFQTTNHYTSNKGYCVPNLVIAESKNAEIVDNQFKCPNDLTLFTTISCADSSTINDISSNETDRQLTMENIYCFPAKGVLGEKKCGNGWSNVVKNDTNCPCTEDESCSTPVHMPGVSWVEITFSRPYSSECTQAGNEMGSSYSYNKSLSEERKCVGSFVFIGDMMSMSRSIWLTEYQPRWLYGFAYFPDLVEKLLVNSFHVSLMLALLNSLPVYYLDGESILEVALCCFGSLTPTRREAVLRSSLVAGTLLCCVLFLRILLFVIS</sequence>
<dbReference type="PRINTS" id="PR00348">
    <property type="entry name" value="UBIQUITIN"/>
</dbReference>
<feature type="transmembrane region" description="Helical" evidence="15">
    <location>
        <begin position="343"/>
        <end position="365"/>
    </location>
</feature>
<evidence type="ECO:0000256" key="14">
    <source>
        <dbReference type="ARBA" id="ARBA00054839"/>
    </source>
</evidence>
<keyword evidence="18" id="KW-1185">Reference proteome</keyword>
<dbReference type="Gene3D" id="3.10.20.90">
    <property type="entry name" value="Phosphatidylinositol 3-kinase Catalytic Subunit, Chain A, domain 1"/>
    <property type="match status" value="2"/>
</dbReference>
<dbReference type="InterPro" id="IPR008915">
    <property type="entry name" value="Peptidase_M50"/>
</dbReference>
<feature type="transmembrane region" description="Helical" evidence="15">
    <location>
        <begin position="213"/>
        <end position="235"/>
    </location>
</feature>
<dbReference type="GO" id="GO:0005634">
    <property type="term" value="C:nucleus"/>
    <property type="evidence" value="ECO:0007669"/>
    <property type="project" value="UniProtKB-SubCell"/>
</dbReference>
<evidence type="ECO:0000256" key="5">
    <source>
        <dbReference type="ARBA" id="ARBA00022490"/>
    </source>
</evidence>
<dbReference type="SMART" id="SM00213">
    <property type="entry name" value="UBQ"/>
    <property type="match status" value="2"/>
</dbReference>
<reference evidence="17 18" key="1">
    <citation type="submission" date="2024-04" db="EMBL/GenBank/DDBJ databases">
        <title>The reference genome of an endangered Asteraceae, Deinandra increscens subsp. villosa, native to the Central Coast of California.</title>
        <authorList>
            <person name="Guilliams M."/>
            <person name="Hasenstab-Lehman K."/>
            <person name="Meyer R."/>
            <person name="Mcevoy S."/>
        </authorList>
    </citation>
    <scope>NUCLEOTIDE SEQUENCE [LARGE SCALE GENOMIC DNA]</scope>
    <source>
        <tissue evidence="17">Leaf</tissue>
    </source>
</reference>
<keyword evidence="5" id="KW-0963">Cytoplasm</keyword>
<evidence type="ECO:0000313" key="18">
    <source>
        <dbReference type="Proteomes" id="UP001408789"/>
    </source>
</evidence>
<dbReference type="GO" id="GO:0004222">
    <property type="term" value="F:metalloendopeptidase activity"/>
    <property type="evidence" value="ECO:0007669"/>
    <property type="project" value="InterPro"/>
</dbReference>
<name>A0AAP0GT46_9ASTR</name>
<keyword evidence="7 15" id="KW-0812">Transmembrane</keyword>
<dbReference type="InterPro" id="IPR038738">
    <property type="entry name" value="Nedd8-like"/>
</dbReference>
<dbReference type="InterPro" id="IPR029071">
    <property type="entry name" value="Ubiquitin-like_domsf"/>
</dbReference>
<evidence type="ECO:0000256" key="2">
    <source>
        <dbReference type="ARBA" id="ARBA00004127"/>
    </source>
</evidence>
<evidence type="ECO:0000256" key="10">
    <source>
        <dbReference type="ARBA" id="ARBA00022989"/>
    </source>
</evidence>
<feature type="transmembrane region" description="Helical" evidence="15">
    <location>
        <begin position="275"/>
        <end position="292"/>
    </location>
</feature>
<dbReference type="GO" id="GO:1905897">
    <property type="term" value="P:regulation of response to endoplasmic reticulum stress"/>
    <property type="evidence" value="ECO:0007669"/>
    <property type="project" value="TreeGrafter"/>
</dbReference>
<dbReference type="Pfam" id="PF02163">
    <property type="entry name" value="Peptidase_M50"/>
    <property type="match status" value="1"/>
</dbReference>
<evidence type="ECO:0000313" key="17">
    <source>
        <dbReference type="EMBL" id="KAK9062353.1"/>
    </source>
</evidence>